<name>A0A2P8Q0Y7_9ACTN</name>
<dbReference type="Gene3D" id="3.40.190.10">
    <property type="entry name" value="Periplasmic binding protein-like II"/>
    <property type="match status" value="2"/>
</dbReference>
<organism evidence="6 7">
    <name type="scientific">Streptomyces dioscori</name>
    <dbReference type="NCBI Taxonomy" id="2109333"/>
    <lineage>
        <taxon>Bacteria</taxon>
        <taxon>Bacillati</taxon>
        <taxon>Actinomycetota</taxon>
        <taxon>Actinomycetes</taxon>
        <taxon>Kitasatosporales</taxon>
        <taxon>Streptomycetaceae</taxon>
        <taxon>Streptomyces</taxon>
        <taxon>Streptomyces aurantiacus group</taxon>
    </lineage>
</organism>
<dbReference type="CDD" id="cd08414">
    <property type="entry name" value="PBP2_LTTR_aromatics_like"/>
    <property type="match status" value="1"/>
</dbReference>
<dbReference type="SUPFAM" id="SSF46785">
    <property type="entry name" value="Winged helix' DNA-binding domain"/>
    <property type="match status" value="1"/>
</dbReference>
<protein>
    <submittedName>
        <fullName evidence="6">LysR family transcriptional regulator</fullName>
    </submittedName>
</protein>
<keyword evidence="3" id="KW-0238">DNA-binding</keyword>
<gene>
    <name evidence="6" type="ORF">C6Y14_28875</name>
</gene>
<keyword evidence="7" id="KW-1185">Reference proteome</keyword>
<dbReference type="PROSITE" id="PS50931">
    <property type="entry name" value="HTH_LYSR"/>
    <property type="match status" value="1"/>
</dbReference>
<evidence type="ECO:0000256" key="4">
    <source>
        <dbReference type="ARBA" id="ARBA00023163"/>
    </source>
</evidence>
<dbReference type="InterPro" id="IPR005119">
    <property type="entry name" value="LysR_subst-bd"/>
</dbReference>
<dbReference type="GO" id="GO:0032993">
    <property type="term" value="C:protein-DNA complex"/>
    <property type="evidence" value="ECO:0007669"/>
    <property type="project" value="TreeGrafter"/>
</dbReference>
<proteinExistence type="inferred from homology"/>
<reference evidence="6 7" key="1">
    <citation type="submission" date="2018-03" db="EMBL/GenBank/DDBJ databases">
        <title>Streptomyces dioscori sp. nov., a novel endophytic actinobacterium isolated from bulbil of Dioscorea bulbifera L.</title>
        <authorList>
            <person name="Zhikuan W."/>
        </authorList>
    </citation>
    <scope>NUCLEOTIDE SEQUENCE [LARGE SCALE GENOMIC DNA]</scope>
    <source>
        <strain evidence="6 7">A217</strain>
    </source>
</reference>
<comment type="caution">
    <text evidence="6">The sequence shown here is derived from an EMBL/GenBank/DDBJ whole genome shotgun (WGS) entry which is preliminary data.</text>
</comment>
<dbReference type="InterPro" id="IPR036390">
    <property type="entry name" value="WH_DNA-bd_sf"/>
</dbReference>
<dbReference type="SUPFAM" id="SSF53850">
    <property type="entry name" value="Periplasmic binding protein-like II"/>
    <property type="match status" value="1"/>
</dbReference>
<dbReference type="PANTHER" id="PTHR30346:SF0">
    <property type="entry name" value="HCA OPERON TRANSCRIPTIONAL ACTIVATOR HCAR"/>
    <property type="match status" value="1"/>
</dbReference>
<comment type="similarity">
    <text evidence="1">Belongs to the LysR transcriptional regulatory family.</text>
</comment>
<evidence type="ECO:0000313" key="6">
    <source>
        <dbReference type="EMBL" id="PSM39900.1"/>
    </source>
</evidence>
<dbReference type="OrthoDB" id="79118at2"/>
<feature type="domain" description="HTH lysR-type" evidence="5">
    <location>
        <begin position="21"/>
        <end position="78"/>
    </location>
</feature>
<evidence type="ECO:0000256" key="3">
    <source>
        <dbReference type="ARBA" id="ARBA00023125"/>
    </source>
</evidence>
<evidence type="ECO:0000256" key="1">
    <source>
        <dbReference type="ARBA" id="ARBA00009437"/>
    </source>
</evidence>
<dbReference type="Pfam" id="PF03466">
    <property type="entry name" value="LysR_substrate"/>
    <property type="match status" value="1"/>
</dbReference>
<dbReference type="EMBL" id="PYBJ01000022">
    <property type="protein sequence ID" value="PSM39900.1"/>
    <property type="molecule type" value="Genomic_DNA"/>
</dbReference>
<dbReference type="GO" id="GO:0003700">
    <property type="term" value="F:DNA-binding transcription factor activity"/>
    <property type="evidence" value="ECO:0007669"/>
    <property type="project" value="InterPro"/>
</dbReference>
<dbReference type="AlphaFoldDB" id="A0A2P8Q0Y7"/>
<keyword evidence="2" id="KW-0805">Transcription regulation</keyword>
<sequence length="319" mass="35349">MVAPKRPKHPHVVDFATSIEPSTQQLRFFLVLSEELHFGYAATRLFVTKSALSQQMRTLEKRLGVRLFERTSRSVALTSAGRSLLPEARAAVEAIDRLRRAAEVQQRQLAGRLTVGTIGAEASMPQTRAVLGELRRQQPHVEIQILSLTIADHLAALYRQEVDIAFLRPPVSDDIELLHLATEPRVACISSSDPLAAHQRITIAQLNGYPVVNFPPETPREWWSFWAVDPRPDGTPVRYGPIAADIEALLHAISQGEGMSFLPAVARDFFSRPGLTYVDVDGIPPCTSALAWVAERRYDPLVAAAQRAAQSVIRNRTDS</sequence>
<dbReference type="Proteomes" id="UP000240429">
    <property type="component" value="Unassembled WGS sequence"/>
</dbReference>
<dbReference type="FunFam" id="1.10.10.10:FF:000001">
    <property type="entry name" value="LysR family transcriptional regulator"/>
    <property type="match status" value="1"/>
</dbReference>
<dbReference type="GO" id="GO:0003677">
    <property type="term" value="F:DNA binding"/>
    <property type="evidence" value="ECO:0007669"/>
    <property type="project" value="UniProtKB-KW"/>
</dbReference>
<keyword evidence="4" id="KW-0804">Transcription</keyword>
<dbReference type="InterPro" id="IPR000847">
    <property type="entry name" value="LysR_HTH_N"/>
</dbReference>
<dbReference type="RefSeq" id="WP_107019775.1">
    <property type="nucleotide sequence ID" value="NZ_KZ679049.1"/>
</dbReference>
<dbReference type="InterPro" id="IPR036388">
    <property type="entry name" value="WH-like_DNA-bd_sf"/>
</dbReference>
<dbReference type="PANTHER" id="PTHR30346">
    <property type="entry name" value="TRANSCRIPTIONAL DUAL REGULATOR HCAR-RELATED"/>
    <property type="match status" value="1"/>
</dbReference>
<evidence type="ECO:0000259" key="5">
    <source>
        <dbReference type="PROSITE" id="PS50931"/>
    </source>
</evidence>
<evidence type="ECO:0000256" key="2">
    <source>
        <dbReference type="ARBA" id="ARBA00023015"/>
    </source>
</evidence>
<dbReference type="Pfam" id="PF00126">
    <property type="entry name" value="HTH_1"/>
    <property type="match status" value="1"/>
</dbReference>
<dbReference type="PRINTS" id="PR00039">
    <property type="entry name" value="HTHLYSR"/>
</dbReference>
<evidence type="ECO:0000313" key="7">
    <source>
        <dbReference type="Proteomes" id="UP000240429"/>
    </source>
</evidence>
<accession>A0A2P8Q0Y7</accession>
<dbReference type="Gene3D" id="1.10.10.10">
    <property type="entry name" value="Winged helix-like DNA-binding domain superfamily/Winged helix DNA-binding domain"/>
    <property type="match status" value="1"/>
</dbReference>